<feature type="compositionally biased region" description="Low complexity" evidence="1">
    <location>
        <begin position="110"/>
        <end position="121"/>
    </location>
</feature>
<dbReference type="VEuPathDB" id="FungiDB:YALI0_F02057g"/>
<dbReference type="Proteomes" id="UP000256601">
    <property type="component" value="Unassembled WGS sequence"/>
</dbReference>
<feature type="compositionally biased region" description="Basic and acidic residues" evidence="1">
    <location>
        <begin position="93"/>
        <end position="104"/>
    </location>
</feature>
<dbReference type="KEGG" id="yli:2908146"/>
<name>A0A1D8NLL0_YARLL</name>
<feature type="compositionally biased region" description="Low complexity" evidence="1">
    <location>
        <begin position="687"/>
        <end position="700"/>
    </location>
</feature>
<feature type="compositionally biased region" description="Basic and acidic residues" evidence="1">
    <location>
        <begin position="587"/>
        <end position="597"/>
    </location>
</feature>
<dbReference type="EMBL" id="KZ857324">
    <property type="protein sequence ID" value="RDW29177.1"/>
    <property type="molecule type" value="Genomic_DNA"/>
</dbReference>
<gene>
    <name evidence="3" type="ORF">B0I71DRAFT_126135</name>
    <name evidence="2" type="ORF">YALI1_F03269g</name>
</gene>
<reference evidence="2 4" key="1">
    <citation type="journal article" date="2016" name="PLoS ONE">
        <title>Sequence Assembly of Yarrowia lipolytica Strain W29/CLIB89 Shows Transposable Element Diversity.</title>
        <authorList>
            <person name="Magnan C."/>
            <person name="Yu J."/>
            <person name="Chang I."/>
            <person name="Jahn E."/>
            <person name="Kanomata Y."/>
            <person name="Wu J."/>
            <person name="Zeller M."/>
            <person name="Oakes M."/>
            <person name="Baldi P."/>
            <person name="Sandmeyer S."/>
        </authorList>
    </citation>
    <scope>NUCLEOTIDE SEQUENCE [LARGE SCALE GENOMIC DNA]</scope>
    <source>
        <strain evidence="2">CLIB89</strain>
        <strain evidence="4">CLIB89(W29)</strain>
    </source>
</reference>
<dbReference type="VEuPathDB" id="FungiDB:YALI1_F03269g"/>
<feature type="compositionally biased region" description="Basic residues" evidence="1">
    <location>
        <begin position="409"/>
        <end position="421"/>
    </location>
</feature>
<organism evidence="2 4">
    <name type="scientific">Yarrowia lipolytica</name>
    <name type="common">Candida lipolytica</name>
    <dbReference type="NCBI Taxonomy" id="4952"/>
    <lineage>
        <taxon>Eukaryota</taxon>
        <taxon>Fungi</taxon>
        <taxon>Dikarya</taxon>
        <taxon>Ascomycota</taxon>
        <taxon>Saccharomycotina</taxon>
        <taxon>Dipodascomycetes</taxon>
        <taxon>Dipodascales</taxon>
        <taxon>Dipodascales incertae sedis</taxon>
        <taxon>Yarrowia</taxon>
    </lineage>
</organism>
<dbReference type="Proteomes" id="UP000182444">
    <property type="component" value="Chromosome 1F"/>
</dbReference>
<reference evidence="3 5" key="2">
    <citation type="submission" date="2018-07" db="EMBL/GenBank/DDBJ databases">
        <title>Draft Genome Assemblies for Five Robust Yarrowia lipolytica Strains Exhibiting High Lipid Production and Pentose Sugar Utilization and Sugar Alcohol Secretion from Undetoxified Lignocellulosic Biomass Hydrolysates.</title>
        <authorList>
            <consortium name="DOE Joint Genome Institute"/>
            <person name="Walker C."/>
            <person name="Ryu S."/>
            <person name="Na H."/>
            <person name="Zane M."/>
            <person name="LaButti K."/>
            <person name="Lipzen A."/>
            <person name="Haridas S."/>
            <person name="Barry K."/>
            <person name="Grigoriev I.V."/>
            <person name="Quarterman J."/>
            <person name="Slininger P."/>
            <person name="Dien B."/>
            <person name="Trinh C.T."/>
        </authorList>
    </citation>
    <scope>NUCLEOTIDE SEQUENCE [LARGE SCALE GENOMIC DNA]</scope>
    <source>
        <strain evidence="3 5">YB392</strain>
    </source>
</reference>
<protein>
    <submittedName>
        <fullName evidence="2">Uncharacterized protein</fullName>
    </submittedName>
</protein>
<evidence type="ECO:0000313" key="5">
    <source>
        <dbReference type="Proteomes" id="UP000256601"/>
    </source>
</evidence>
<evidence type="ECO:0000313" key="2">
    <source>
        <dbReference type="EMBL" id="AOW06522.1"/>
    </source>
</evidence>
<evidence type="ECO:0000313" key="3">
    <source>
        <dbReference type="EMBL" id="RDW29177.1"/>
    </source>
</evidence>
<dbReference type="EMBL" id="CP017558">
    <property type="protein sequence ID" value="AOW06522.1"/>
    <property type="molecule type" value="Genomic_DNA"/>
</dbReference>
<feature type="compositionally biased region" description="Low complexity" evidence="1">
    <location>
        <begin position="574"/>
        <end position="586"/>
    </location>
</feature>
<feature type="compositionally biased region" description="Low complexity" evidence="1">
    <location>
        <begin position="451"/>
        <end position="462"/>
    </location>
</feature>
<evidence type="ECO:0000256" key="1">
    <source>
        <dbReference type="SAM" id="MobiDB-lite"/>
    </source>
</evidence>
<feature type="region of interest" description="Disordered" evidence="1">
    <location>
        <begin position="492"/>
        <end position="543"/>
    </location>
</feature>
<feature type="compositionally biased region" description="Polar residues" evidence="1">
    <location>
        <begin position="17"/>
        <end position="37"/>
    </location>
</feature>
<evidence type="ECO:0000313" key="4">
    <source>
        <dbReference type="Proteomes" id="UP000182444"/>
    </source>
</evidence>
<feature type="region of interest" description="Disordered" evidence="1">
    <location>
        <begin position="339"/>
        <end position="369"/>
    </location>
</feature>
<proteinExistence type="predicted"/>
<feature type="region of interest" description="Disordered" evidence="1">
    <location>
        <begin position="795"/>
        <end position="815"/>
    </location>
</feature>
<feature type="region of interest" description="Disordered" evidence="1">
    <location>
        <begin position="564"/>
        <end position="607"/>
    </location>
</feature>
<dbReference type="AlphaFoldDB" id="A0A1D8NLL0"/>
<feature type="compositionally biased region" description="Polar residues" evidence="1">
    <location>
        <begin position="52"/>
        <end position="65"/>
    </location>
</feature>
<feature type="compositionally biased region" description="Basic residues" evidence="1">
    <location>
        <begin position="564"/>
        <end position="573"/>
    </location>
</feature>
<feature type="compositionally biased region" description="Low complexity" evidence="1">
    <location>
        <begin position="795"/>
        <end position="807"/>
    </location>
</feature>
<accession>A0A1D8NLL0</accession>
<feature type="region of interest" description="Disordered" evidence="1">
    <location>
        <begin position="685"/>
        <end position="720"/>
    </location>
</feature>
<feature type="region of interest" description="Disordered" evidence="1">
    <location>
        <begin position="382"/>
        <end position="466"/>
    </location>
</feature>
<feature type="region of interest" description="Disordered" evidence="1">
    <location>
        <begin position="257"/>
        <end position="284"/>
    </location>
</feature>
<feature type="compositionally biased region" description="Polar residues" evidence="1">
    <location>
        <begin position="265"/>
        <end position="275"/>
    </location>
</feature>
<feature type="compositionally biased region" description="Polar residues" evidence="1">
    <location>
        <begin position="157"/>
        <end position="170"/>
    </location>
</feature>
<sequence>MTSTPPPVTADTRSRSRSLSNMFRARSNTVGNGSSTYGPPLEPLEPPRLSRQRSLQLKHSDSIPSLSKAFHKHTPSVVGGTATPPRSPVANEMEFRPFDMKAAEMRSPADSIRSIDSLRSSGEFKPSPGIPPPSHRSMLLHNIPPAVSHPPRLTPRSHPNSVSSTPQLQPSPKFLRDTNKADTVPIVPTYNTAPQQRPELLRAGTDARSALDRSSSYSAVDARAADRLSFASSSIYQSPVQAGPSTSFPEEVDEARNLLPPLPTPQDSSFPNSPSDDYGFNKVSASLPVSPAQTRHASIESASLASDFDELSVDQRSNRQRSTSIPSWIQRCDTYTTYNSESDYHDNDGGDGDNEDFDENDDEGDNDDESEIDMQAFSMHSTADSNDLWESGAESCPAAPEVPSIKERRSFRKKRGHKKLHLQLSGLGSPFLNGSSSTSVSSAPAAPDYESNNNNNNNNNSNVGLGFTISPNSTPLSSLSSSKLLKNFGSTLKRKVSNTPKPPKRSQSATAGLATVPDVPPHSERSSISYSTAPSVWGGHGDDDNDKELSDYFDKAMEVIEAVKRKRSSRGNKRQQQQQQQGVKSSHSPDSDTHDDSLSESTHSHFRRQYRGDYFGIEGADASSSNPTSVMSTPAAVCPVNSTASAPGATPCTPCTPNSLSALRKEIYDGVPTNEYADLTIRKHHASTSQSSTEGEGTMSPRLGSSVSSTHDGVATGEGGILPYELAPTEEECCNMSSDEMTCRMIASQELFESTRKRLAESGWYDQSQIDEIQKNGRQIHDSWRALIDKRQLQEKAQAAQAQGQPQNELHNVAR</sequence>
<feature type="region of interest" description="Disordered" evidence="1">
    <location>
        <begin position="1"/>
        <end position="200"/>
    </location>
</feature>
<feature type="compositionally biased region" description="Acidic residues" evidence="1">
    <location>
        <begin position="349"/>
        <end position="369"/>
    </location>
</feature>